<organism evidence="3 4">
    <name type="scientific">Anaerotignum lactatifermentans</name>
    <dbReference type="NCBI Taxonomy" id="160404"/>
    <lineage>
        <taxon>Bacteria</taxon>
        <taxon>Bacillati</taxon>
        <taxon>Bacillota</taxon>
        <taxon>Clostridia</taxon>
        <taxon>Lachnospirales</taxon>
        <taxon>Anaerotignaceae</taxon>
        <taxon>Anaerotignum</taxon>
    </lineage>
</organism>
<dbReference type="EMBL" id="NFHM01000025">
    <property type="protein sequence ID" value="OUN40949.1"/>
    <property type="molecule type" value="Genomic_DNA"/>
</dbReference>
<dbReference type="InterPro" id="IPR016032">
    <property type="entry name" value="Sig_transdc_resp-reg_C-effctor"/>
</dbReference>
<evidence type="ECO:0000259" key="2">
    <source>
        <dbReference type="SMART" id="SM00421"/>
    </source>
</evidence>
<dbReference type="AlphaFoldDB" id="A0A1Y3U3F6"/>
<dbReference type="SMART" id="SM00421">
    <property type="entry name" value="HTH_LUXR"/>
    <property type="match status" value="1"/>
</dbReference>
<protein>
    <recommendedName>
        <fullName evidence="2">HTH luxR-type domain-containing protein</fullName>
    </recommendedName>
</protein>
<feature type="transmembrane region" description="Helical" evidence="1">
    <location>
        <begin position="377"/>
        <end position="395"/>
    </location>
</feature>
<keyword evidence="1" id="KW-1133">Transmembrane helix</keyword>
<reference evidence="4" key="1">
    <citation type="submission" date="2017-04" db="EMBL/GenBank/DDBJ databases">
        <title>Function of individual gut microbiota members based on whole genome sequencing of pure cultures obtained from chicken caecum.</title>
        <authorList>
            <person name="Medvecky M."/>
            <person name="Cejkova D."/>
            <person name="Polansky O."/>
            <person name="Karasova D."/>
            <person name="Kubasova T."/>
            <person name="Cizek A."/>
            <person name="Rychlik I."/>
        </authorList>
    </citation>
    <scope>NUCLEOTIDE SEQUENCE [LARGE SCALE GENOMIC DNA]</scope>
    <source>
        <strain evidence="4">An75</strain>
    </source>
</reference>
<dbReference type="InterPro" id="IPR000792">
    <property type="entry name" value="Tscrpt_reg_LuxR_C"/>
</dbReference>
<dbReference type="InterPro" id="IPR036388">
    <property type="entry name" value="WH-like_DNA-bd_sf"/>
</dbReference>
<evidence type="ECO:0000256" key="1">
    <source>
        <dbReference type="SAM" id="Phobius"/>
    </source>
</evidence>
<feature type="transmembrane region" description="Helical" evidence="1">
    <location>
        <begin position="74"/>
        <end position="92"/>
    </location>
</feature>
<feature type="transmembrane region" description="Helical" evidence="1">
    <location>
        <begin position="104"/>
        <end position="122"/>
    </location>
</feature>
<dbReference type="GO" id="GO:0006355">
    <property type="term" value="P:regulation of DNA-templated transcription"/>
    <property type="evidence" value="ECO:0007669"/>
    <property type="project" value="InterPro"/>
</dbReference>
<feature type="transmembrane region" description="Helical" evidence="1">
    <location>
        <begin position="351"/>
        <end position="371"/>
    </location>
</feature>
<feature type="transmembrane region" description="Helical" evidence="1">
    <location>
        <begin position="128"/>
        <end position="148"/>
    </location>
</feature>
<feature type="transmembrane region" description="Helical" evidence="1">
    <location>
        <begin position="230"/>
        <end position="252"/>
    </location>
</feature>
<sequence length="492" mass="54697">MSAFVQKTENNKYFLFAVEAKIMDTVNINRRKITKSALIQGICFALCFFTFQLAEFTVNDKAAALIGVSSVNAVYSIGIACTAVGFLSFSLARRLFQKDSARRVFICIVGAFSIFFTVQILFVKTQLIFLISSFLLLLALGHISGCVYYNSAMLFDGKEYTGRIIGVGMGCAVVMQYVVQNLFVTDAAFLLSMVFSVAVLLYIIIKPSHDWILENPLPYSSENKTDYKTATILVSSVIIMSLIIGLIDGVVVSKHAQGELSVSSNARLFYAASLIAAGFISDINNRKYFALSTVCTMFFSTISTAFMANSATFFMGTAAMYIYSGFYVMFLTLSFIDFAPKTKAPTLWAGMGRICRSFVISFTAVPVVYIFEYFGSSSLVMGSCVLSIAVLLILLKDIISAMYAQKDTAENNDTISNENALNTYCEYYGFTPRETEVFEKLIVTENGNQEIADELFISRRVLQRHVASIYEKTGTKNRIGLYQSYWDFTSKK</sequence>
<dbReference type="SUPFAM" id="SSF46894">
    <property type="entry name" value="C-terminal effector domain of the bipartite response regulators"/>
    <property type="match status" value="1"/>
</dbReference>
<feature type="transmembrane region" description="Helical" evidence="1">
    <location>
        <begin position="264"/>
        <end position="281"/>
    </location>
</feature>
<feature type="transmembrane region" description="Helical" evidence="1">
    <location>
        <begin position="288"/>
        <end position="308"/>
    </location>
</feature>
<name>A0A1Y3U3F6_9FIRM</name>
<feature type="transmembrane region" description="Helical" evidence="1">
    <location>
        <begin position="185"/>
        <end position="205"/>
    </location>
</feature>
<feature type="domain" description="HTH luxR-type" evidence="2">
    <location>
        <begin position="427"/>
        <end position="485"/>
    </location>
</feature>
<dbReference type="GO" id="GO:0003677">
    <property type="term" value="F:DNA binding"/>
    <property type="evidence" value="ECO:0007669"/>
    <property type="project" value="InterPro"/>
</dbReference>
<feature type="transmembrane region" description="Helical" evidence="1">
    <location>
        <begin position="160"/>
        <end position="179"/>
    </location>
</feature>
<dbReference type="CDD" id="cd06170">
    <property type="entry name" value="LuxR_C_like"/>
    <property type="match status" value="1"/>
</dbReference>
<feature type="transmembrane region" description="Helical" evidence="1">
    <location>
        <begin position="37"/>
        <end position="54"/>
    </location>
</feature>
<dbReference type="Pfam" id="PF00196">
    <property type="entry name" value="GerE"/>
    <property type="match status" value="1"/>
</dbReference>
<comment type="caution">
    <text evidence="3">The sequence shown here is derived from an EMBL/GenBank/DDBJ whole genome shotgun (WGS) entry which is preliminary data.</text>
</comment>
<evidence type="ECO:0000313" key="4">
    <source>
        <dbReference type="Proteomes" id="UP000195455"/>
    </source>
</evidence>
<gene>
    <name evidence="3" type="ORF">B5G26_12945</name>
</gene>
<evidence type="ECO:0000313" key="3">
    <source>
        <dbReference type="EMBL" id="OUN40949.1"/>
    </source>
</evidence>
<dbReference type="Proteomes" id="UP000195455">
    <property type="component" value="Unassembled WGS sequence"/>
</dbReference>
<proteinExistence type="predicted"/>
<feature type="transmembrane region" description="Helical" evidence="1">
    <location>
        <begin position="320"/>
        <end position="339"/>
    </location>
</feature>
<dbReference type="Gene3D" id="1.10.10.10">
    <property type="entry name" value="Winged helix-like DNA-binding domain superfamily/Winged helix DNA-binding domain"/>
    <property type="match status" value="1"/>
</dbReference>
<keyword evidence="1" id="KW-0472">Membrane</keyword>
<keyword evidence="1" id="KW-0812">Transmembrane</keyword>
<accession>A0A1Y3U3F6</accession>